<dbReference type="AlphaFoldDB" id="A0AAD7CEI1"/>
<proteinExistence type="predicted"/>
<dbReference type="PANTHER" id="PTHR12265">
    <property type="entry name" value="TRANSMEMBRANE PROTEIN 53"/>
    <property type="match status" value="1"/>
</dbReference>
<protein>
    <submittedName>
        <fullName evidence="7">Uncharacterized protein</fullName>
    </submittedName>
</protein>
<evidence type="ECO:0000256" key="1">
    <source>
        <dbReference type="ARBA" id="ARBA00004126"/>
    </source>
</evidence>
<name>A0AAD7CEI1_9AGAR</name>
<dbReference type="EMBL" id="JARKIF010000002">
    <property type="protein sequence ID" value="KAJ7646905.1"/>
    <property type="molecule type" value="Genomic_DNA"/>
</dbReference>
<comment type="subcellular location">
    <subcellularLocation>
        <location evidence="6">Endomembrane system</location>
        <topology evidence="6">Single-pass membrane protein</topology>
    </subcellularLocation>
    <subcellularLocation>
        <location evidence="1">Nucleus membrane</location>
    </subcellularLocation>
</comment>
<evidence type="ECO:0000313" key="8">
    <source>
        <dbReference type="Proteomes" id="UP001221142"/>
    </source>
</evidence>
<keyword evidence="2" id="KW-0812">Transmembrane</keyword>
<reference evidence="7" key="1">
    <citation type="submission" date="2023-03" db="EMBL/GenBank/DDBJ databases">
        <title>Massive genome expansion in bonnet fungi (Mycena s.s.) driven by repeated elements and novel gene families across ecological guilds.</title>
        <authorList>
            <consortium name="Lawrence Berkeley National Laboratory"/>
            <person name="Harder C.B."/>
            <person name="Miyauchi S."/>
            <person name="Viragh M."/>
            <person name="Kuo A."/>
            <person name="Thoen E."/>
            <person name="Andreopoulos B."/>
            <person name="Lu D."/>
            <person name="Skrede I."/>
            <person name="Drula E."/>
            <person name="Henrissat B."/>
            <person name="Morin E."/>
            <person name="Kohler A."/>
            <person name="Barry K."/>
            <person name="LaButti K."/>
            <person name="Morin E."/>
            <person name="Salamov A."/>
            <person name="Lipzen A."/>
            <person name="Mereny Z."/>
            <person name="Hegedus B."/>
            <person name="Baldrian P."/>
            <person name="Stursova M."/>
            <person name="Weitz H."/>
            <person name="Taylor A."/>
            <person name="Grigoriev I.V."/>
            <person name="Nagy L.G."/>
            <person name="Martin F."/>
            <person name="Kauserud H."/>
        </authorList>
    </citation>
    <scope>NUCLEOTIDE SEQUENCE</scope>
    <source>
        <strain evidence="7">9284</strain>
    </source>
</reference>
<keyword evidence="4" id="KW-0472">Membrane</keyword>
<evidence type="ECO:0000313" key="7">
    <source>
        <dbReference type="EMBL" id="KAJ7646905.1"/>
    </source>
</evidence>
<accession>A0AAD7CEI1</accession>
<evidence type="ECO:0000256" key="6">
    <source>
        <dbReference type="ARBA" id="ARBA00037847"/>
    </source>
</evidence>
<evidence type="ECO:0000256" key="2">
    <source>
        <dbReference type="ARBA" id="ARBA00022692"/>
    </source>
</evidence>
<evidence type="ECO:0000256" key="4">
    <source>
        <dbReference type="ARBA" id="ARBA00023136"/>
    </source>
</evidence>
<dbReference type="PANTHER" id="PTHR12265:SF30">
    <property type="entry name" value="TRANSMEMBRANE PROTEIN 53"/>
    <property type="match status" value="1"/>
</dbReference>
<sequence length="305" mass="33910">MHRREEPSLPVSQSSSHLGKLGEGIHISHGEKTSVFKRPEVGGYSAVVIIFGWMAAPLQLLEKYAAEHRLCWPSADIVMVQAQPPFMWWTDEQRRNLMRPLADYLVRTVYSQGRSNGILLHVLSNGGGFHLIALSQVLHTLVPSQPALEPIRLAMVLDSVPGNGEYASINHFFVNSTPKPPLAKAVLTLAAAMIHSGIQIKRFASGQKPLFQTLHAGLRAPDLLPATDPHAPRVYMYSAVDSMVHAASVEDHIENLKKAVPWLDIAVEKFVDSQHVRHEKSDPVRYWQAVRGVWDRSLGTVRAKL</sequence>
<dbReference type="GO" id="GO:0031965">
    <property type="term" value="C:nuclear membrane"/>
    <property type="evidence" value="ECO:0007669"/>
    <property type="project" value="UniProtKB-SubCell"/>
</dbReference>
<gene>
    <name evidence="7" type="ORF">FB45DRAFT_1019188</name>
</gene>
<dbReference type="Pfam" id="PF05705">
    <property type="entry name" value="DUF829"/>
    <property type="match status" value="1"/>
</dbReference>
<organism evidence="7 8">
    <name type="scientific">Roridomyces roridus</name>
    <dbReference type="NCBI Taxonomy" id="1738132"/>
    <lineage>
        <taxon>Eukaryota</taxon>
        <taxon>Fungi</taxon>
        <taxon>Dikarya</taxon>
        <taxon>Basidiomycota</taxon>
        <taxon>Agaricomycotina</taxon>
        <taxon>Agaricomycetes</taxon>
        <taxon>Agaricomycetidae</taxon>
        <taxon>Agaricales</taxon>
        <taxon>Marasmiineae</taxon>
        <taxon>Mycenaceae</taxon>
        <taxon>Roridomyces</taxon>
    </lineage>
</organism>
<evidence type="ECO:0000256" key="5">
    <source>
        <dbReference type="ARBA" id="ARBA00023242"/>
    </source>
</evidence>
<keyword evidence="5" id="KW-0539">Nucleus</keyword>
<comment type="caution">
    <text evidence="7">The sequence shown here is derived from an EMBL/GenBank/DDBJ whole genome shotgun (WGS) entry which is preliminary data.</text>
</comment>
<keyword evidence="8" id="KW-1185">Reference proteome</keyword>
<evidence type="ECO:0000256" key="3">
    <source>
        <dbReference type="ARBA" id="ARBA00022989"/>
    </source>
</evidence>
<keyword evidence="3" id="KW-1133">Transmembrane helix</keyword>
<dbReference type="Proteomes" id="UP001221142">
    <property type="component" value="Unassembled WGS sequence"/>
</dbReference>
<dbReference type="InterPro" id="IPR008547">
    <property type="entry name" value="DUF829_TMEM53"/>
</dbReference>